<dbReference type="Proteomes" id="UP001345827">
    <property type="component" value="Unassembled WGS sequence"/>
</dbReference>
<feature type="region of interest" description="Disordered" evidence="1">
    <location>
        <begin position="217"/>
        <end position="261"/>
    </location>
</feature>
<keyword evidence="3" id="KW-1185">Reference proteome</keyword>
<dbReference type="EMBL" id="JAXLQG010000001">
    <property type="protein sequence ID" value="KAK5545172.1"/>
    <property type="molecule type" value="Genomic_DNA"/>
</dbReference>
<feature type="compositionally biased region" description="Low complexity" evidence="1">
    <location>
        <begin position="235"/>
        <end position="247"/>
    </location>
</feature>
<feature type="compositionally biased region" description="Low complexity" evidence="1">
    <location>
        <begin position="415"/>
        <end position="428"/>
    </location>
</feature>
<reference evidence="2 3" key="1">
    <citation type="submission" date="2023-06" db="EMBL/GenBank/DDBJ databases">
        <title>Black Yeasts Isolated from many extreme environments.</title>
        <authorList>
            <person name="Coleine C."/>
            <person name="Stajich J.E."/>
            <person name="Selbmann L."/>
        </authorList>
    </citation>
    <scope>NUCLEOTIDE SEQUENCE [LARGE SCALE GENOMIC DNA]</scope>
    <source>
        <strain evidence="2 3">CCFEE 5887</strain>
    </source>
</reference>
<organism evidence="2 3">
    <name type="scientific">Vermiconidia calcicola</name>
    <dbReference type="NCBI Taxonomy" id="1690605"/>
    <lineage>
        <taxon>Eukaryota</taxon>
        <taxon>Fungi</taxon>
        <taxon>Dikarya</taxon>
        <taxon>Ascomycota</taxon>
        <taxon>Pezizomycotina</taxon>
        <taxon>Dothideomycetes</taxon>
        <taxon>Dothideomycetidae</taxon>
        <taxon>Mycosphaerellales</taxon>
        <taxon>Extremaceae</taxon>
        <taxon>Vermiconidia</taxon>
    </lineage>
</organism>
<comment type="caution">
    <text evidence="2">The sequence shown here is derived from an EMBL/GenBank/DDBJ whole genome shotgun (WGS) entry which is preliminary data.</text>
</comment>
<evidence type="ECO:0000256" key="1">
    <source>
        <dbReference type="SAM" id="MobiDB-lite"/>
    </source>
</evidence>
<proteinExistence type="predicted"/>
<feature type="region of interest" description="Disordered" evidence="1">
    <location>
        <begin position="273"/>
        <end position="435"/>
    </location>
</feature>
<sequence length="608" mass="67126">MDSMFAPEDEISYQTMGHRIRECLERLNVIGLYIDMVRNQPLGDDGARMFEIFAHSVDDLKRVMEEGLQLVSEMDLQPLEIEKLQNELKTAIDSLQTASDHHAQQLNDQKSEHESKISEFEAKESEHDAKLYEYIGKVAELEADKAELEDKISVLEAKVHGLETNSSEAHKKLAAVSQVSHEQDQINKALEHAQNWLAVAQAQNKAISLEFKEANARNPDSRYHSRLEPRSSEISQGSVQSGHSSHQADLRPTGSSVPTGAGKAVLTRAFPSPGVAFESHGDEEPPARLPSLGQTQPRAQKPSGLRATGVQGFLPPRPLNFQSAAAQRQPGPPQTGIQVLIPPQSFGSRSLGSDTSVSPGGGSVEDATTRVDEPAYNAKPSTRRKRKQTASGNSTPQEDAMRRREPPQATHDLGSAQSARARYSARPAISKEEKRERAETLLDMFAIAWDITPEEREKILGYFESFFGNRTRTVESRIMDVDKYCIGPMDRATPYPPMCLYASVMRHASGEGGTGHTQSTCPTCAFDVGVGGEGRICLWAKFHPQVATGYGERADDGVLPRLARRYDDVAEPRTVTRGGKQIRWILYKRKAAENDPDEEPRTIGDVIV</sequence>
<evidence type="ECO:0000313" key="3">
    <source>
        <dbReference type="Proteomes" id="UP001345827"/>
    </source>
</evidence>
<evidence type="ECO:0000313" key="2">
    <source>
        <dbReference type="EMBL" id="KAK5545172.1"/>
    </source>
</evidence>
<feature type="region of interest" description="Disordered" evidence="1">
    <location>
        <begin position="98"/>
        <end position="122"/>
    </location>
</feature>
<feature type="compositionally biased region" description="Basic and acidic residues" evidence="1">
    <location>
        <begin position="217"/>
        <end position="231"/>
    </location>
</feature>
<accession>A0AAV9QMF7</accession>
<protein>
    <submittedName>
        <fullName evidence="2">Uncharacterized protein</fullName>
    </submittedName>
</protein>
<feature type="compositionally biased region" description="Polar residues" evidence="1">
    <location>
        <begin position="345"/>
        <end position="358"/>
    </location>
</feature>
<gene>
    <name evidence="2" type="ORF">LTR25_000179</name>
</gene>
<feature type="compositionally biased region" description="Basic and acidic residues" evidence="1">
    <location>
        <begin position="99"/>
        <end position="122"/>
    </location>
</feature>
<name>A0AAV9QMF7_9PEZI</name>
<dbReference type="AlphaFoldDB" id="A0AAV9QMF7"/>